<dbReference type="CDD" id="cd07564">
    <property type="entry name" value="nitrilases_CHs"/>
    <property type="match status" value="1"/>
</dbReference>
<keyword evidence="2" id="KW-0378">Hydrolase</keyword>
<dbReference type="Proteomes" id="UP000053831">
    <property type="component" value="Unassembled WGS sequence"/>
</dbReference>
<organism evidence="6 7">
    <name type="scientific">Escovopsis weberi</name>
    <dbReference type="NCBI Taxonomy" id="150374"/>
    <lineage>
        <taxon>Eukaryota</taxon>
        <taxon>Fungi</taxon>
        <taxon>Dikarya</taxon>
        <taxon>Ascomycota</taxon>
        <taxon>Pezizomycotina</taxon>
        <taxon>Sordariomycetes</taxon>
        <taxon>Hypocreomycetidae</taxon>
        <taxon>Hypocreales</taxon>
        <taxon>Hypocreaceae</taxon>
        <taxon>Escovopsis</taxon>
    </lineage>
</organism>
<dbReference type="Pfam" id="PF00795">
    <property type="entry name" value="CN_hydrolase"/>
    <property type="match status" value="1"/>
</dbReference>
<keyword evidence="7" id="KW-1185">Reference proteome</keyword>
<evidence type="ECO:0000256" key="1">
    <source>
        <dbReference type="ARBA" id="ARBA00008129"/>
    </source>
</evidence>
<dbReference type="OrthoDB" id="10250282at2759"/>
<protein>
    <recommendedName>
        <fullName evidence="4">nitrilase</fullName>
        <ecNumber evidence="4">3.5.5.1</ecNumber>
    </recommendedName>
</protein>
<comment type="caution">
    <text evidence="6">The sequence shown here is derived from an EMBL/GenBank/DDBJ whole genome shotgun (WGS) entry which is preliminary data.</text>
</comment>
<evidence type="ECO:0000313" key="7">
    <source>
        <dbReference type="Proteomes" id="UP000053831"/>
    </source>
</evidence>
<gene>
    <name evidence="6" type="ORF">ESCO_004546</name>
</gene>
<evidence type="ECO:0000256" key="2">
    <source>
        <dbReference type="ARBA" id="ARBA00022801"/>
    </source>
</evidence>
<evidence type="ECO:0000259" key="5">
    <source>
        <dbReference type="PROSITE" id="PS50263"/>
    </source>
</evidence>
<comment type="catalytic activity">
    <reaction evidence="3">
        <text>a nitrile + 2 H2O = a carboxylate + NH4(+)</text>
        <dbReference type="Rhea" id="RHEA:21724"/>
        <dbReference type="ChEBI" id="CHEBI:15377"/>
        <dbReference type="ChEBI" id="CHEBI:18379"/>
        <dbReference type="ChEBI" id="CHEBI:28938"/>
        <dbReference type="ChEBI" id="CHEBI:29067"/>
        <dbReference type="EC" id="3.5.5.1"/>
    </reaction>
</comment>
<dbReference type="EMBL" id="LGSR01000013">
    <property type="protein sequence ID" value="KOS20856.1"/>
    <property type="molecule type" value="Genomic_DNA"/>
</dbReference>
<sequence>MSKTIRVGAVQAEPAWLNLEEGVAKTIQIIEQAAADVWTLSPLQQGGWVPEYVANSMSRDGPEMARIQAAAKKANMTVVLGYSEREGTSLYISQAIIGPSGEILLNRRKIKPTHIERTVWGDSQQDGLNIVVDTPLGRVGALNCWEHLQPLMRYYEYTQNVQIHVASWPPVFEARNDGGPLYQLSRTPTYNVNQVMAMEGALFVIAATQVLTEKSLEKCLLVGNNVTKTPSGGFSQIFGPDGRPLGEPIDEGVEGIVKADINLDDLTMARMVIDVAGHYSRPDLLGLRVNPSGHSQVTVVTSPSVEAPNGRC</sequence>
<dbReference type="InterPro" id="IPR000132">
    <property type="entry name" value="Nitrilase/CN_hydratase_CS"/>
</dbReference>
<dbReference type="AlphaFoldDB" id="A0A0M8MWN6"/>
<dbReference type="PANTHER" id="PTHR46044:SF14">
    <property type="entry name" value="ARYLACETONITRILASE"/>
    <property type="match status" value="1"/>
</dbReference>
<dbReference type="InterPro" id="IPR003010">
    <property type="entry name" value="C-N_Hydrolase"/>
</dbReference>
<dbReference type="PROSITE" id="PS50263">
    <property type="entry name" value="CN_HYDROLASE"/>
    <property type="match status" value="1"/>
</dbReference>
<accession>A0A0M8MWN6</accession>
<dbReference type="InterPro" id="IPR044149">
    <property type="entry name" value="Nitrilases_CHs"/>
</dbReference>
<dbReference type="PROSITE" id="PS00921">
    <property type="entry name" value="NITRIL_CHT_2"/>
    <property type="match status" value="1"/>
</dbReference>
<dbReference type="Gene3D" id="3.60.110.10">
    <property type="entry name" value="Carbon-nitrogen hydrolase"/>
    <property type="match status" value="1"/>
</dbReference>
<dbReference type="EC" id="3.5.5.1" evidence="4"/>
<dbReference type="GO" id="GO:0000257">
    <property type="term" value="F:nitrilase activity"/>
    <property type="evidence" value="ECO:0007669"/>
    <property type="project" value="UniProtKB-EC"/>
</dbReference>
<dbReference type="GO" id="GO:0016836">
    <property type="term" value="F:hydro-lyase activity"/>
    <property type="evidence" value="ECO:0007669"/>
    <property type="project" value="UniProtKB-ARBA"/>
</dbReference>
<dbReference type="STRING" id="150374.A0A0M8MWN6"/>
<proteinExistence type="inferred from homology"/>
<reference evidence="6 7" key="1">
    <citation type="submission" date="2015-07" db="EMBL/GenBank/DDBJ databases">
        <title>The genome of the fungus Escovopsis weberi, a specialized disease agent of ant agriculture.</title>
        <authorList>
            <person name="de Man T.J."/>
            <person name="Stajich J.E."/>
            <person name="Kubicek C.P."/>
            <person name="Chenthamara K."/>
            <person name="Atanasova L."/>
            <person name="Druzhinina I.S."/>
            <person name="Birnbaum S."/>
            <person name="Barribeau S.M."/>
            <person name="Teiling C."/>
            <person name="Suen G."/>
            <person name="Currie C."/>
            <person name="Gerardo N.M."/>
        </authorList>
    </citation>
    <scope>NUCLEOTIDE SEQUENCE [LARGE SCALE GENOMIC DNA]</scope>
</reference>
<evidence type="ECO:0000256" key="4">
    <source>
        <dbReference type="ARBA" id="ARBA00039045"/>
    </source>
</evidence>
<dbReference type="PANTHER" id="PTHR46044">
    <property type="entry name" value="NITRILASE"/>
    <property type="match status" value="1"/>
</dbReference>
<dbReference type="SUPFAM" id="SSF56317">
    <property type="entry name" value="Carbon-nitrogen hydrolase"/>
    <property type="match status" value="1"/>
</dbReference>
<comment type="similarity">
    <text evidence="1">Belongs to the carbon-nitrogen hydrolase superfamily. Nitrilase family.</text>
</comment>
<name>A0A0M8MWN6_ESCWE</name>
<evidence type="ECO:0000313" key="6">
    <source>
        <dbReference type="EMBL" id="KOS20856.1"/>
    </source>
</evidence>
<evidence type="ECO:0000256" key="3">
    <source>
        <dbReference type="ARBA" id="ARBA00036406"/>
    </source>
</evidence>
<dbReference type="InterPro" id="IPR036526">
    <property type="entry name" value="C-N_Hydrolase_sf"/>
</dbReference>
<feature type="domain" description="CN hydrolase" evidence="5">
    <location>
        <begin position="5"/>
        <end position="263"/>
    </location>
</feature>